<proteinExistence type="predicted"/>
<dbReference type="EMBL" id="MK281456">
    <property type="protein sequence ID" value="QAA11919.1"/>
    <property type="molecule type" value="Genomic_DNA"/>
</dbReference>
<organism evidence="2">
    <name type="scientific">Eustigmatophyceae sp. Ndem 8/9T-3m6.8</name>
    <dbReference type="NCBI Taxonomy" id="2506146"/>
    <lineage>
        <taxon>Eukaryota</taxon>
        <taxon>Sar</taxon>
        <taxon>Stramenopiles</taxon>
        <taxon>Ochrophyta</taxon>
        <taxon>Eustigmatophyceae</taxon>
    </lineage>
</organism>
<dbReference type="RefSeq" id="YP_009550934.1">
    <property type="nucleotide sequence ID" value="NC_040298.1"/>
</dbReference>
<keyword evidence="1" id="KW-0812">Transmembrane</keyword>
<name>A0A410D2I0_9STRA</name>
<keyword evidence="1" id="KW-1133">Transmembrane helix</keyword>
<geneLocation type="plastid" evidence="2"/>
<feature type="transmembrane region" description="Helical" evidence="1">
    <location>
        <begin position="6"/>
        <end position="25"/>
    </location>
</feature>
<evidence type="ECO:0000256" key="1">
    <source>
        <dbReference type="SAM" id="Phobius"/>
    </source>
</evidence>
<feature type="transmembrane region" description="Helical" evidence="1">
    <location>
        <begin position="37"/>
        <end position="56"/>
    </location>
</feature>
<evidence type="ECO:0000313" key="2">
    <source>
        <dbReference type="EMBL" id="QAA11919.1"/>
    </source>
</evidence>
<protein>
    <submittedName>
        <fullName evidence="2">Protein-export membrane protein SecG</fullName>
    </submittedName>
</protein>
<gene>
    <name evidence="2" type="primary">secG</name>
</gene>
<keyword evidence="1" id="KW-0472">Membrane</keyword>
<dbReference type="GeneID" id="38948042"/>
<sequence length="59" mass="6807">MKFIEVICFLNVLSLIALIFIRNPLKMARIETNTNRALDNSIILLAIFFIIIVLGLKCW</sequence>
<accession>A0A410D2I0</accession>
<dbReference type="AlphaFoldDB" id="A0A410D2I0"/>
<keyword evidence="2" id="KW-0934">Plastid</keyword>
<reference evidence="2" key="1">
    <citation type="journal article" date="2019" name="Genome Biol. Evol.">
        <title>Plastid Genomes and Proteins Illuminate the Evolution of Eustigmatophyte Algae and Their Bacterial Endosymbionts.</title>
        <authorList>
            <person name="Sevcikova T."/>
            <person name="Yurchenko T."/>
            <person name="Fawley K.P."/>
            <person name="Amaral R."/>
            <person name="Strnad H."/>
            <person name="Santos L.M."/>
            <person name="Fawley M.W."/>
            <person name="Elias M."/>
        </authorList>
    </citation>
    <scope>NUCLEOTIDE SEQUENCE</scope>
</reference>